<accession>A0A9W6ZNU6</accession>
<evidence type="ECO:0000313" key="1">
    <source>
        <dbReference type="EMBL" id="GMH53335.1"/>
    </source>
</evidence>
<evidence type="ECO:0000313" key="2">
    <source>
        <dbReference type="Proteomes" id="UP001165122"/>
    </source>
</evidence>
<name>A0A9W6ZNU6_9STRA</name>
<dbReference type="AlphaFoldDB" id="A0A9W6ZNU6"/>
<gene>
    <name evidence="1" type="ORF">TrLO_g12198</name>
</gene>
<keyword evidence="2" id="KW-1185">Reference proteome</keyword>
<sequence>MHPAGNQHLQRVLHMQEKMGQGSAVIMKPQEMSVKELKSAIREMGLENRAKGMTVKKELVDLLLGSANSSVIL</sequence>
<proteinExistence type="predicted"/>
<organism evidence="1 2">
    <name type="scientific">Triparma laevis f. longispina</name>
    <dbReference type="NCBI Taxonomy" id="1714387"/>
    <lineage>
        <taxon>Eukaryota</taxon>
        <taxon>Sar</taxon>
        <taxon>Stramenopiles</taxon>
        <taxon>Ochrophyta</taxon>
        <taxon>Bolidophyceae</taxon>
        <taxon>Parmales</taxon>
        <taxon>Triparmaceae</taxon>
        <taxon>Triparma</taxon>
    </lineage>
</organism>
<comment type="caution">
    <text evidence="1">The sequence shown here is derived from an EMBL/GenBank/DDBJ whole genome shotgun (WGS) entry which is preliminary data.</text>
</comment>
<reference evidence="2" key="1">
    <citation type="journal article" date="2023" name="Commun. Biol.">
        <title>Genome analysis of Parmales, the sister group of diatoms, reveals the evolutionary specialization of diatoms from phago-mixotrophs to photoautotrophs.</title>
        <authorList>
            <person name="Ban H."/>
            <person name="Sato S."/>
            <person name="Yoshikawa S."/>
            <person name="Yamada K."/>
            <person name="Nakamura Y."/>
            <person name="Ichinomiya M."/>
            <person name="Sato N."/>
            <person name="Blanc-Mathieu R."/>
            <person name="Endo H."/>
            <person name="Kuwata A."/>
            <person name="Ogata H."/>
        </authorList>
    </citation>
    <scope>NUCLEOTIDE SEQUENCE [LARGE SCALE GENOMIC DNA]</scope>
    <source>
        <strain evidence="2">NIES 3700</strain>
    </source>
</reference>
<dbReference type="EMBL" id="BRXW01000424">
    <property type="protein sequence ID" value="GMH53335.1"/>
    <property type="molecule type" value="Genomic_DNA"/>
</dbReference>
<protein>
    <submittedName>
        <fullName evidence="1">Uncharacterized protein</fullName>
    </submittedName>
</protein>
<dbReference type="Proteomes" id="UP001165122">
    <property type="component" value="Unassembled WGS sequence"/>
</dbReference>